<organism evidence="2 3">
    <name type="scientific">Cylicostephanus goldi</name>
    <name type="common">Nematode worm</name>
    <dbReference type="NCBI Taxonomy" id="71465"/>
    <lineage>
        <taxon>Eukaryota</taxon>
        <taxon>Metazoa</taxon>
        <taxon>Ecdysozoa</taxon>
        <taxon>Nematoda</taxon>
        <taxon>Chromadorea</taxon>
        <taxon>Rhabditida</taxon>
        <taxon>Rhabditina</taxon>
        <taxon>Rhabditomorpha</taxon>
        <taxon>Strongyloidea</taxon>
        <taxon>Strongylidae</taxon>
        <taxon>Cylicostephanus</taxon>
    </lineage>
</organism>
<proteinExistence type="predicted"/>
<evidence type="ECO:0000313" key="3">
    <source>
        <dbReference type="Proteomes" id="UP000271889"/>
    </source>
</evidence>
<sequence length="92" mass="10083">MLFFGKVLSGSEVVAEIEHIKVNARSCPTAVAIVTNCGELASKRKKEAYSSESESSDSEKEKAKKKHRYERATGLHFFAVNLSIPCPLVVVV</sequence>
<dbReference type="Gene3D" id="2.40.100.10">
    <property type="entry name" value="Cyclophilin-like"/>
    <property type="match status" value="1"/>
</dbReference>
<dbReference type="AlphaFoldDB" id="A0A3P7RDN3"/>
<keyword evidence="3" id="KW-1185">Reference proteome</keyword>
<protein>
    <submittedName>
        <fullName evidence="2">Uncharacterized protein</fullName>
    </submittedName>
</protein>
<reference evidence="2 3" key="1">
    <citation type="submission" date="2018-11" db="EMBL/GenBank/DDBJ databases">
        <authorList>
            <consortium name="Pathogen Informatics"/>
        </authorList>
    </citation>
    <scope>NUCLEOTIDE SEQUENCE [LARGE SCALE GENOMIC DNA]</scope>
</reference>
<evidence type="ECO:0000313" key="2">
    <source>
        <dbReference type="EMBL" id="VDN38859.1"/>
    </source>
</evidence>
<name>A0A3P7RDN3_CYLGO</name>
<gene>
    <name evidence="2" type="ORF">CGOC_LOCUS13831</name>
</gene>
<dbReference type="SUPFAM" id="SSF50891">
    <property type="entry name" value="Cyclophilin-like"/>
    <property type="match status" value="1"/>
</dbReference>
<dbReference type="Proteomes" id="UP000271889">
    <property type="component" value="Unassembled WGS sequence"/>
</dbReference>
<evidence type="ECO:0000256" key="1">
    <source>
        <dbReference type="SAM" id="MobiDB-lite"/>
    </source>
</evidence>
<accession>A0A3P7RDN3</accession>
<dbReference type="InterPro" id="IPR029000">
    <property type="entry name" value="Cyclophilin-like_dom_sf"/>
</dbReference>
<feature type="region of interest" description="Disordered" evidence="1">
    <location>
        <begin position="45"/>
        <end position="67"/>
    </location>
</feature>
<dbReference type="EMBL" id="UYRV01135705">
    <property type="protein sequence ID" value="VDN38859.1"/>
    <property type="molecule type" value="Genomic_DNA"/>
</dbReference>